<evidence type="ECO:0000313" key="2">
    <source>
        <dbReference type="Proteomes" id="UP000266426"/>
    </source>
</evidence>
<evidence type="ECO:0000313" key="1">
    <source>
        <dbReference type="EMBL" id="RJP62039.1"/>
    </source>
</evidence>
<protein>
    <submittedName>
        <fullName evidence="1">Uncharacterized protein</fullName>
    </submittedName>
</protein>
<dbReference type="EMBL" id="QZJZ01000005">
    <property type="protein sequence ID" value="RJP62039.1"/>
    <property type="molecule type" value="Genomic_DNA"/>
</dbReference>
<name>A0A3A4R6J6_9BACT</name>
<dbReference type="Proteomes" id="UP000266426">
    <property type="component" value="Unassembled WGS sequence"/>
</dbReference>
<organism evidence="1 2">
    <name type="scientific">Candidatus Auribacter fodinae</name>
    <dbReference type="NCBI Taxonomy" id="2093366"/>
    <lineage>
        <taxon>Bacteria</taxon>
        <taxon>Pseudomonadati</taxon>
        <taxon>Candidatus Auribacterota</taxon>
        <taxon>Candidatus Auribacteria</taxon>
        <taxon>Candidatus Auribacterales</taxon>
        <taxon>Candidatus Auribacteraceae</taxon>
        <taxon>Candidatus Auribacter</taxon>
    </lineage>
</organism>
<sequence>MSMAHKNNLSTRPKVIAELGPGNSLGIGLAALISGAERYYAFDIARFATNEQNMEKFDILVELFRSHENIPGEDKFPRVKPYLDSYEFPHHIYDDAYLNEMLNPERIDRIRTSLANINSDDSFIKYEVPWDSRSIIKKNP</sequence>
<proteinExistence type="predicted"/>
<accession>A0A3A4R6J6</accession>
<gene>
    <name evidence="1" type="ORF">C4541_00455</name>
</gene>
<comment type="caution">
    <text evidence="1">The sequence shown here is derived from an EMBL/GenBank/DDBJ whole genome shotgun (WGS) entry which is preliminary data.</text>
</comment>
<dbReference type="AlphaFoldDB" id="A0A3A4R6J6"/>
<reference evidence="1 2" key="1">
    <citation type="journal article" date="2017" name="ISME J.">
        <title>Energy and carbon metabolisms in a deep terrestrial subsurface fluid microbial community.</title>
        <authorList>
            <person name="Momper L."/>
            <person name="Jungbluth S.P."/>
            <person name="Lee M.D."/>
            <person name="Amend J.P."/>
        </authorList>
    </citation>
    <scope>NUCLEOTIDE SEQUENCE [LARGE SCALE GENOMIC DNA]</scope>
    <source>
        <strain evidence="1">SURF_26</strain>
    </source>
</reference>